<accession>A0A0R3SD77</accession>
<reference evidence="3" key="1">
    <citation type="submission" date="2017-02" db="UniProtKB">
        <authorList>
            <consortium name="WormBaseParasite"/>
        </authorList>
    </citation>
    <scope>IDENTIFICATION</scope>
</reference>
<protein>
    <submittedName>
        <fullName evidence="1 3">Uncharacterized protein</fullName>
    </submittedName>
</protein>
<dbReference type="InterPro" id="IPR032072">
    <property type="entry name" value="DUF4807"/>
</dbReference>
<dbReference type="PANTHER" id="PTHR36693:SF1">
    <property type="entry name" value="GH02722P"/>
    <property type="match status" value="1"/>
</dbReference>
<dbReference type="EMBL" id="UYSG01000666">
    <property type="protein sequence ID" value="VDL20274.1"/>
    <property type="molecule type" value="Genomic_DNA"/>
</dbReference>
<evidence type="ECO:0000313" key="2">
    <source>
        <dbReference type="Proteomes" id="UP000274504"/>
    </source>
</evidence>
<evidence type="ECO:0000313" key="1">
    <source>
        <dbReference type="EMBL" id="VDL20274.1"/>
    </source>
</evidence>
<reference evidence="1 2" key="2">
    <citation type="submission" date="2018-11" db="EMBL/GenBank/DDBJ databases">
        <authorList>
            <consortium name="Pathogen Informatics"/>
        </authorList>
    </citation>
    <scope>NUCLEOTIDE SEQUENCE [LARGE SCALE GENOMIC DNA]</scope>
</reference>
<dbReference type="Pfam" id="PF16065">
    <property type="entry name" value="DUF4807"/>
    <property type="match status" value="1"/>
</dbReference>
<organism evidence="3">
    <name type="scientific">Hymenolepis diminuta</name>
    <name type="common">Rat tapeworm</name>
    <dbReference type="NCBI Taxonomy" id="6216"/>
    <lineage>
        <taxon>Eukaryota</taxon>
        <taxon>Metazoa</taxon>
        <taxon>Spiralia</taxon>
        <taxon>Lophotrochozoa</taxon>
        <taxon>Platyhelminthes</taxon>
        <taxon>Cestoda</taxon>
        <taxon>Eucestoda</taxon>
        <taxon>Cyclophyllidea</taxon>
        <taxon>Hymenolepididae</taxon>
        <taxon>Hymenolepis</taxon>
    </lineage>
</organism>
<dbReference type="OrthoDB" id="121932at2759"/>
<name>A0A0R3SD77_HYMDI</name>
<dbReference type="STRING" id="6216.A0A0R3SD77"/>
<gene>
    <name evidence="1" type="ORF">HDID_LOCUS2613</name>
</gene>
<dbReference type="WBParaSite" id="HDID_0000261201-mRNA-1">
    <property type="protein sequence ID" value="HDID_0000261201-mRNA-1"/>
    <property type="gene ID" value="HDID_0000261201"/>
</dbReference>
<evidence type="ECO:0000313" key="3">
    <source>
        <dbReference type="WBParaSite" id="HDID_0000261201-mRNA-1"/>
    </source>
</evidence>
<dbReference type="AlphaFoldDB" id="A0A0R3SD77"/>
<proteinExistence type="predicted"/>
<dbReference type="Proteomes" id="UP000274504">
    <property type="component" value="Unassembled WGS sequence"/>
</dbReference>
<dbReference type="PANTHER" id="PTHR36693">
    <property type="entry name" value="GH02722P"/>
    <property type="match status" value="1"/>
</dbReference>
<sequence length="289" mass="33212">MFENFQVEAKHRKILPVFVPSLENGQIYMDPCPHIYRWLLRIEFEERIPSCGKSLVTTNFDSQSSLCIVQCRKCELLPLNRIEVLWIVVPIKLFLKVTEISTKDIKAHSNIILPPPLSIYEIDRSGYHLIANSLYKHILQQEAMTWLSTLGGGFSCLGDRFEDAAEIAGQISLRQMCLALAMKIPVFQARCRLFYAQSLMQRGRLNAAACMIRDVYIFSKTASAVDNPPEVRLSLMCQGLWKRLSYLWALRKESRVEFRRRGEISQKPYTTASCGRRLYKDVSAILSII</sequence>